<reference evidence="2 3" key="1">
    <citation type="submission" date="2016-01" db="EMBL/GenBank/DDBJ databases">
        <title>Highly variable Streptococcus oralis are common among viridans streptococci isolated from primates.</title>
        <authorList>
            <person name="Denapaite D."/>
            <person name="Rieger M."/>
            <person name="Koendgen S."/>
            <person name="Brueckner R."/>
            <person name="Ochigava I."/>
            <person name="Kappeler P."/>
            <person name="Maetz-Rensing K."/>
            <person name="Leendertz F."/>
            <person name="Hakenbeck R."/>
        </authorList>
    </citation>
    <scope>NUCLEOTIDE SEQUENCE [LARGE SCALE GENOMIC DNA]</scope>
    <source>
        <strain evidence="2 3">DD07</strain>
    </source>
</reference>
<dbReference type="Pfam" id="PF10685">
    <property type="entry name" value="KGG"/>
    <property type="match status" value="1"/>
</dbReference>
<proteinExistence type="predicted"/>
<organism evidence="2 3">
    <name type="scientific">Streptococcus gordonii</name>
    <dbReference type="NCBI Taxonomy" id="1302"/>
    <lineage>
        <taxon>Bacteria</taxon>
        <taxon>Bacillati</taxon>
        <taxon>Bacillota</taxon>
        <taxon>Bacilli</taxon>
        <taxon>Lactobacillales</taxon>
        <taxon>Streptococcaceae</taxon>
        <taxon>Streptococcus</taxon>
    </lineage>
</organism>
<dbReference type="InterPro" id="IPR019626">
    <property type="entry name" value="Stress-induced_KGG_rpt"/>
</dbReference>
<dbReference type="Proteomes" id="UP000070096">
    <property type="component" value="Unassembled WGS sequence"/>
</dbReference>
<evidence type="ECO:0000313" key="3">
    <source>
        <dbReference type="Proteomes" id="UP000070096"/>
    </source>
</evidence>
<dbReference type="PATRIC" id="fig|1302.21.peg.2017"/>
<comment type="caution">
    <text evidence="2">The sequence shown here is derived from an EMBL/GenBank/DDBJ whole genome shotgun (WGS) entry which is preliminary data.</text>
</comment>
<accession>A0A139MZW2</accession>
<dbReference type="AlphaFoldDB" id="A0A139MZW2"/>
<gene>
    <name evidence="2" type="ORF">SGODD07_01824</name>
</gene>
<feature type="compositionally biased region" description="Basic and acidic residues" evidence="1">
    <location>
        <begin position="15"/>
        <end position="25"/>
    </location>
</feature>
<name>A0A139MZW2_STRGN</name>
<protein>
    <submittedName>
        <fullName evidence="2">Phage protein</fullName>
    </submittedName>
</protein>
<dbReference type="EMBL" id="LQRC01000242">
    <property type="protein sequence ID" value="KXT69335.1"/>
    <property type="molecule type" value="Genomic_DNA"/>
</dbReference>
<feature type="region of interest" description="Disordered" evidence="1">
    <location>
        <begin position="1"/>
        <end position="37"/>
    </location>
</feature>
<evidence type="ECO:0000313" key="2">
    <source>
        <dbReference type="EMBL" id="KXT69335.1"/>
    </source>
</evidence>
<evidence type="ECO:0000256" key="1">
    <source>
        <dbReference type="SAM" id="MobiDB-lite"/>
    </source>
</evidence>
<sequence>MPRDGTKNLKPMSKRSKDEVREIARKGGINSGKTRRKKADLKKAFETLLALDVTDEKIKKQLEEMGMAGNNEALLAFATFQQAVKGNQKATENIIKLTNTKDKYDIQEQKERIKSLKLDNKERTEANKLTDTPIYIVDEWADEVEGTTDDL</sequence>